<gene>
    <name evidence="2" type="ORF">P691DRAFT_255761</name>
</gene>
<dbReference type="EMBL" id="MU153434">
    <property type="protein sequence ID" value="KAF9439781.1"/>
    <property type="molecule type" value="Genomic_DNA"/>
</dbReference>
<accession>A0A9P5WXP5</accession>
<proteinExistence type="predicted"/>
<evidence type="ECO:0000313" key="2">
    <source>
        <dbReference type="EMBL" id="KAF9439781.1"/>
    </source>
</evidence>
<protein>
    <recommendedName>
        <fullName evidence="4">Secreted protein</fullName>
    </recommendedName>
</protein>
<organism evidence="2 3">
    <name type="scientific">Macrolepiota fuliginosa MF-IS2</name>
    <dbReference type="NCBI Taxonomy" id="1400762"/>
    <lineage>
        <taxon>Eukaryota</taxon>
        <taxon>Fungi</taxon>
        <taxon>Dikarya</taxon>
        <taxon>Basidiomycota</taxon>
        <taxon>Agaricomycotina</taxon>
        <taxon>Agaricomycetes</taxon>
        <taxon>Agaricomycetidae</taxon>
        <taxon>Agaricales</taxon>
        <taxon>Agaricineae</taxon>
        <taxon>Agaricaceae</taxon>
        <taxon>Macrolepiota</taxon>
    </lineage>
</organism>
<name>A0A9P5WXP5_9AGAR</name>
<dbReference type="Proteomes" id="UP000807342">
    <property type="component" value="Unassembled WGS sequence"/>
</dbReference>
<feature type="signal peptide" evidence="1">
    <location>
        <begin position="1"/>
        <end position="29"/>
    </location>
</feature>
<dbReference type="AlphaFoldDB" id="A0A9P5WXP5"/>
<sequence length="89" mass="9955">MPSLRVAGWTVSLFHLCLIGWLSLSLVLSSECYCRPCRHLEQHIVARGQLHAYQLFHQSPASSGLTVAYMRRDSMLPCGGREPALNLCL</sequence>
<evidence type="ECO:0000256" key="1">
    <source>
        <dbReference type="SAM" id="SignalP"/>
    </source>
</evidence>
<reference evidence="2" key="1">
    <citation type="submission" date="2020-11" db="EMBL/GenBank/DDBJ databases">
        <authorList>
            <consortium name="DOE Joint Genome Institute"/>
            <person name="Ahrendt S."/>
            <person name="Riley R."/>
            <person name="Andreopoulos W."/>
            <person name="Labutti K."/>
            <person name="Pangilinan J."/>
            <person name="Ruiz-Duenas F.J."/>
            <person name="Barrasa J.M."/>
            <person name="Sanchez-Garcia M."/>
            <person name="Camarero S."/>
            <person name="Miyauchi S."/>
            <person name="Serrano A."/>
            <person name="Linde D."/>
            <person name="Babiker R."/>
            <person name="Drula E."/>
            <person name="Ayuso-Fernandez I."/>
            <person name="Pacheco R."/>
            <person name="Padilla G."/>
            <person name="Ferreira P."/>
            <person name="Barriuso J."/>
            <person name="Kellner H."/>
            <person name="Castanera R."/>
            <person name="Alfaro M."/>
            <person name="Ramirez L."/>
            <person name="Pisabarro A.G."/>
            <person name="Kuo A."/>
            <person name="Tritt A."/>
            <person name="Lipzen A."/>
            <person name="He G."/>
            <person name="Yan M."/>
            <person name="Ng V."/>
            <person name="Cullen D."/>
            <person name="Martin F."/>
            <person name="Rosso M.-N."/>
            <person name="Henrissat B."/>
            <person name="Hibbett D."/>
            <person name="Martinez A.T."/>
            <person name="Grigoriev I.V."/>
        </authorList>
    </citation>
    <scope>NUCLEOTIDE SEQUENCE</scope>
    <source>
        <strain evidence="2">MF-IS2</strain>
    </source>
</reference>
<keyword evidence="1" id="KW-0732">Signal</keyword>
<feature type="chain" id="PRO_5040452523" description="Secreted protein" evidence="1">
    <location>
        <begin position="30"/>
        <end position="89"/>
    </location>
</feature>
<evidence type="ECO:0008006" key="4">
    <source>
        <dbReference type="Google" id="ProtNLM"/>
    </source>
</evidence>
<keyword evidence="3" id="KW-1185">Reference proteome</keyword>
<comment type="caution">
    <text evidence="2">The sequence shown here is derived from an EMBL/GenBank/DDBJ whole genome shotgun (WGS) entry which is preliminary data.</text>
</comment>
<evidence type="ECO:0000313" key="3">
    <source>
        <dbReference type="Proteomes" id="UP000807342"/>
    </source>
</evidence>